<dbReference type="AlphaFoldDB" id="A0A382Z5W8"/>
<organism evidence="2">
    <name type="scientific">marine metagenome</name>
    <dbReference type="NCBI Taxonomy" id="408172"/>
    <lineage>
        <taxon>unclassified sequences</taxon>
        <taxon>metagenomes</taxon>
        <taxon>ecological metagenomes</taxon>
    </lineage>
</organism>
<evidence type="ECO:0000313" key="2">
    <source>
        <dbReference type="EMBL" id="SVD90863.1"/>
    </source>
</evidence>
<dbReference type="EMBL" id="UINC01181259">
    <property type="protein sequence ID" value="SVD90863.1"/>
    <property type="molecule type" value="Genomic_DNA"/>
</dbReference>
<feature type="domain" description="N-acetyltransferase" evidence="1">
    <location>
        <begin position="1"/>
        <end position="123"/>
    </location>
</feature>
<evidence type="ECO:0000259" key="1">
    <source>
        <dbReference type="PROSITE" id="PS51186"/>
    </source>
</evidence>
<name>A0A382Z5W8_9ZZZZ</name>
<dbReference type="Pfam" id="PF13302">
    <property type="entry name" value="Acetyltransf_3"/>
    <property type="match status" value="1"/>
</dbReference>
<sequence length="125" mass="14337">PYPYTYNDCEDYFLISDSNQYALNIFLDNKLIGGVSLTLDGDNYYDLGYWIGKDYWGKGYATESSKYLLEYALEKLDSPKIKSGYFVGNFASGNVLKKLGFKEVGVEKRYSDSHKKEMDLMLVVL</sequence>
<dbReference type="InterPro" id="IPR000182">
    <property type="entry name" value="GNAT_dom"/>
</dbReference>
<dbReference type="PANTHER" id="PTHR43792">
    <property type="entry name" value="GNAT FAMILY, PUTATIVE (AFU_ORTHOLOGUE AFUA_3G00765)-RELATED-RELATED"/>
    <property type="match status" value="1"/>
</dbReference>
<dbReference type="SUPFAM" id="SSF55729">
    <property type="entry name" value="Acyl-CoA N-acyltransferases (Nat)"/>
    <property type="match status" value="1"/>
</dbReference>
<reference evidence="2" key="1">
    <citation type="submission" date="2018-05" db="EMBL/GenBank/DDBJ databases">
        <authorList>
            <person name="Lanie J.A."/>
            <person name="Ng W.-L."/>
            <person name="Kazmierczak K.M."/>
            <person name="Andrzejewski T.M."/>
            <person name="Davidsen T.M."/>
            <person name="Wayne K.J."/>
            <person name="Tettelin H."/>
            <person name="Glass J.I."/>
            <person name="Rusch D."/>
            <person name="Podicherti R."/>
            <person name="Tsui H.-C.T."/>
            <person name="Winkler M.E."/>
        </authorList>
    </citation>
    <scope>NUCLEOTIDE SEQUENCE</scope>
</reference>
<dbReference type="CDD" id="cd04301">
    <property type="entry name" value="NAT_SF"/>
    <property type="match status" value="1"/>
</dbReference>
<protein>
    <recommendedName>
        <fullName evidence="1">N-acetyltransferase domain-containing protein</fullName>
    </recommendedName>
</protein>
<dbReference type="InterPro" id="IPR016181">
    <property type="entry name" value="Acyl_CoA_acyltransferase"/>
</dbReference>
<feature type="non-terminal residue" evidence="2">
    <location>
        <position position="1"/>
    </location>
</feature>
<dbReference type="PROSITE" id="PS51186">
    <property type="entry name" value="GNAT"/>
    <property type="match status" value="1"/>
</dbReference>
<dbReference type="InterPro" id="IPR051531">
    <property type="entry name" value="N-acetyltransferase"/>
</dbReference>
<proteinExistence type="predicted"/>
<accession>A0A382Z5W8</accession>
<dbReference type="Gene3D" id="3.40.630.30">
    <property type="match status" value="1"/>
</dbReference>
<gene>
    <name evidence="2" type="ORF">METZ01_LOCUS443717</name>
</gene>
<dbReference type="GO" id="GO:0016747">
    <property type="term" value="F:acyltransferase activity, transferring groups other than amino-acyl groups"/>
    <property type="evidence" value="ECO:0007669"/>
    <property type="project" value="InterPro"/>
</dbReference>